<evidence type="ECO:0000313" key="1">
    <source>
        <dbReference type="EMBL" id="SPD64376.1"/>
    </source>
</evidence>
<protein>
    <submittedName>
        <fullName evidence="1">Uncharacterized protein</fullName>
    </submittedName>
</protein>
<evidence type="ECO:0000313" key="2">
    <source>
        <dbReference type="Proteomes" id="UP000254259"/>
    </source>
</evidence>
<accession>A0A9Q7UT82</accession>
<organism evidence="1 2">
    <name type="scientific">Cupriavidus taiwanensis</name>
    <dbReference type="NCBI Taxonomy" id="164546"/>
    <lineage>
        <taxon>Bacteria</taxon>
        <taxon>Pseudomonadati</taxon>
        <taxon>Pseudomonadota</taxon>
        <taxon>Betaproteobacteria</taxon>
        <taxon>Burkholderiales</taxon>
        <taxon>Burkholderiaceae</taxon>
        <taxon>Cupriavidus</taxon>
    </lineage>
</organism>
<proteinExistence type="predicted"/>
<dbReference type="Proteomes" id="UP000254259">
    <property type="component" value="Chromosome CBM2636"/>
</dbReference>
<dbReference type="EMBL" id="LT984813">
    <property type="protein sequence ID" value="SPD64376.1"/>
    <property type="molecule type" value="Genomic_DNA"/>
</dbReference>
<reference evidence="1 2" key="1">
    <citation type="submission" date="2018-01" db="EMBL/GenBank/DDBJ databases">
        <authorList>
            <person name="Clerissi C."/>
        </authorList>
    </citation>
    <scope>NUCLEOTIDE SEQUENCE [LARGE SCALE GENOMIC DNA]</scope>
    <source>
        <strain evidence="1">Cupriavidus taiwanensis SWF 66322</strain>
    </source>
</reference>
<name>A0A9Q7UT82_9BURK</name>
<dbReference type="AntiFam" id="ANF00013">
    <property type="entry name" value="tRNA translation"/>
</dbReference>
<sequence length="149" mass="16471">MNQTPQGSDARRRFFVRAGLGKPKSHVLNLRPRNANHGICREVRSVQQVAGRQPAMVERVLSSVGRAAPLQGVGRGFEPLSTHHRSTSKNQGLRAIWVFFFCLFHHPASEPQRASATQSELLDEITADIGASASRCRALQEWPAPARQP</sequence>
<gene>
    <name evidence="1" type="ORF">CBM2636_11392</name>
</gene>
<dbReference type="AlphaFoldDB" id="A0A9Q7UT82"/>